<protein>
    <submittedName>
        <fullName evidence="2">Uncharacterized protein</fullName>
    </submittedName>
</protein>
<sequence>MFVPAKKFNFSTKRINKLKLKAAEFLTKKFEVLHNHPGMAVLLPRTKGQSKSSKVVTLGNTANNAVVNFDNEYDGNDNKANDDDSETSDDDDETGKEEDDFTEPQSAFGNLISPIGTWNHAKVPRN</sequence>
<comment type="caution">
    <text evidence="2">The sequence shown here is derived from an EMBL/GenBank/DDBJ whole genome shotgun (WGS) entry which is preliminary data.</text>
</comment>
<evidence type="ECO:0000313" key="2">
    <source>
        <dbReference type="EMBL" id="CAB3988269.1"/>
    </source>
</evidence>
<gene>
    <name evidence="2" type="ORF">PACLA_8A035732</name>
</gene>
<feature type="region of interest" description="Disordered" evidence="1">
    <location>
        <begin position="66"/>
        <end position="126"/>
    </location>
</feature>
<feature type="compositionally biased region" description="Acidic residues" evidence="1">
    <location>
        <begin position="83"/>
        <end position="102"/>
    </location>
</feature>
<keyword evidence="3" id="KW-1185">Reference proteome</keyword>
<name>A0A7D9DLP9_PARCT</name>
<dbReference type="AlphaFoldDB" id="A0A7D9DLP9"/>
<proteinExistence type="predicted"/>
<organism evidence="2 3">
    <name type="scientific">Paramuricea clavata</name>
    <name type="common">Red gorgonian</name>
    <name type="synonym">Violescent sea-whip</name>
    <dbReference type="NCBI Taxonomy" id="317549"/>
    <lineage>
        <taxon>Eukaryota</taxon>
        <taxon>Metazoa</taxon>
        <taxon>Cnidaria</taxon>
        <taxon>Anthozoa</taxon>
        <taxon>Octocorallia</taxon>
        <taxon>Malacalcyonacea</taxon>
        <taxon>Plexauridae</taxon>
        <taxon>Paramuricea</taxon>
    </lineage>
</organism>
<evidence type="ECO:0000313" key="3">
    <source>
        <dbReference type="Proteomes" id="UP001152795"/>
    </source>
</evidence>
<evidence type="ECO:0000256" key="1">
    <source>
        <dbReference type="SAM" id="MobiDB-lite"/>
    </source>
</evidence>
<accession>A0A7D9DLP9</accession>
<dbReference type="EMBL" id="CACRXK020001300">
    <property type="protein sequence ID" value="CAB3988269.1"/>
    <property type="molecule type" value="Genomic_DNA"/>
</dbReference>
<reference evidence="2" key="1">
    <citation type="submission" date="2020-04" db="EMBL/GenBank/DDBJ databases">
        <authorList>
            <person name="Alioto T."/>
            <person name="Alioto T."/>
            <person name="Gomez Garrido J."/>
        </authorList>
    </citation>
    <scope>NUCLEOTIDE SEQUENCE</scope>
    <source>
        <strain evidence="2">A484AB</strain>
    </source>
</reference>
<dbReference type="Proteomes" id="UP001152795">
    <property type="component" value="Unassembled WGS sequence"/>
</dbReference>